<dbReference type="PIRSF" id="PIRSF006221">
    <property type="entry name" value="Ketosamine-3-kinase"/>
    <property type="match status" value="1"/>
</dbReference>
<evidence type="ECO:0000313" key="4">
    <source>
        <dbReference type="Proteomes" id="UP000294887"/>
    </source>
</evidence>
<comment type="similarity">
    <text evidence="1 2">Belongs to the fructosamine kinase family.</text>
</comment>
<proteinExistence type="inferred from homology"/>
<dbReference type="SUPFAM" id="SSF56112">
    <property type="entry name" value="Protein kinase-like (PK-like)"/>
    <property type="match status" value="1"/>
</dbReference>
<name>A0A4R1EYQ8_9GAMM</name>
<dbReference type="PANTHER" id="PTHR12149:SF8">
    <property type="entry name" value="PROTEIN-RIBULOSAMINE 3-KINASE"/>
    <property type="match status" value="1"/>
</dbReference>
<evidence type="ECO:0000313" key="3">
    <source>
        <dbReference type="EMBL" id="TCJ85154.1"/>
    </source>
</evidence>
<dbReference type="AlphaFoldDB" id="A0A4R1EYQ8"/>
<dbReference type="PANTHER" id="PTHR12149">
    <property type="entry name" value="FRUCTOSAMINE 3 KINASE-RELATED PROTEIN"/>
    <property type="match status" value="1"/>
</dbReference>
<sequence length="298" mass="33893">MMISNNTPYFTEIAQQLSSVVDRDVEFVRSESIGGGCINQISRLTDSNGSDWLLKENHPTYLEMFAAEADGLAEIQSSKTIRVPEVYCHGKTQQSAYLVMEYIELSSVSANARTGEQLAQMHRHVMPEFGWFRDNYIGTTPQPNKQYSSWIEFWKSQRLLPQLELARNKGFSKNDYESGVRLTESLGVFFDTYEPQASLLHGDLWGGNQSQDDMGNPVIFDPAVYYGDREADLAMTELFGGFSAQFYSAYKDCYPVDEGYSTRKTLYNLYHILNHFNLFGGAYASQAKTMINNLLYEC</sequence>
<keyword evidence="2 3" id="KW-0418">Kinase</keyword>
<dbReference type="Gene3D" id="3.90.1200.10">
    <property type="match status" value="1"/>
</dbReference>
<dbReference type="RefSeq" id="WP_243651659.1">
    <property type="nucleotide sequence ID" value="NZ_BAAAFU010000001.1"/>
</dbReference>
<dbReference type="GO" id="GO:0016301">
    <property type="term" value="F:kinase activity"/>
    <property type="evidence" value="ECO:0007669"/>
    <property type="project" value="UniProtKB-UniRule"/>
</dbReference>
<organism evidence="3 4">
    <name type="scientific">Cocleimonas flava</name>
    <dbReference type="NCBI Taxonomy" id="634765"/>
    <lineage>
        <taxon>Bacteria</taxon>
        <taxon>Pseudomonadati</taxon>
        <taxon>Pseudomonadota</taxon>
        <taxon>Gammaproteobacteria</taxon>
        <taxon>Thiotrichales</taxon>
        <taxon>Thiotrichaceae</taxon>
        <taxon>Cocleimonas</taxon>
    </lineage>
</organism>
<evidence type="ECO:0000256" key="1">
    <source>
        <dbReference type="ARBA" id="ARBA00009460"/>
    </source>
</evidence>
<protein>
    <submittedName>
        <fullName evidence="3">Fructosamine-3-kinase</fullName>
    </submittedName>
</protein>
<dbReference type="InterPro" id="IPR016477">
    <property type="entry name" value="Fructo-/Ketosamine-3-kinase"/>
</dbReference>
<reference evidence="3 4" key="1">
    <citation type="submission" date="2019-03" db="EMBL/GenBank/DDBJ databases">
        <title>Genomic Encyclopedia of Type Strains, Phase IV (KMG-IV): sequencing the most valuable type-strain genomes for metagenomic binning, comparative biology and taxonomic classification.</title>
        <authorList>
            <person name="Goeker M."/>
        </authorList>
    </citation>
    <scope>NUCLEOTIDE SEQUENCE [LARGE SCALE GENOMIC DNA]</scope>
    <source>
        <strain evidence="3 4">DSM 24830</strain>
    </source>
</reference>
<dbReference type="EMBL" id="SMFQ01000004">
    <property type="protein sequence ID" value="TCJ85154.1"/>
    <property type="molecule type" value="Genomic_DNA"/>
</dbReference>
<dbReference type="Pfam" id="PF03881">
    <property type="entry name" value="Fructosamin_kin"/>
    <property type="match status" value="1"/>
</dbReference>
<keyword evidence="2" id="KW-0808">Transferase</keyword>
<evidence type="ECO:0000256" key="2">
    <source>
        <dbReference type="PIRNR" id="PIRNR006221"/>
    </source>
</evidence>
<accession>A0A4R1EYQ8</accession>
<dbReference type="InterPro" id="IPR011009">
    <property type="entry name" value="Kinase-like_dom_sf"/>
</dbReference>
<comment type="caution">
    <text evidence="3">The sequence shown here is derived from an EMBL/GenBank/DDBJ whole genome shotgun (WGS) entry which is preliminary data.</text>
</comment>
<dbReference type="Proteomes" id="UP000294887">
    <property type="component" value="Unassembled WGS sequence"/>
</dbReference>
<gene>
    <name evidence="3" type="ORF">EV695_3120</name>
</gene>
<dbReference type="Gene3D" id="3.30.200.20">
    <property type="entry name" value="Phosphorylase Kinase, domain 1"/>
    <property type="match status" value="1"/>
</dbReference>
<keyword evidence="4" id="KW-1185">Reference proteome</keyword>